<name>A0A1X6MXV3_9APHY</name>
<evidence type="ECO:0000256" key="1">
    <source>
        <dbReference type="SAM" id="Phobius"/>
    </source>
</evidence>
<feature type="transmembrane region" description="Helical" evidence="1">
    <location>
        <begin position="359"/>
        <end position="377"/>
    </location>
</feature>
<sequence length="423" mass="47305">MSYSSNKCEAPAEWDVSLSKGLRPTTSVLTTRYQRRSRVDPVQTQIAAGLLNDTQEEGLRCLPKGWSSWIGPEGQRYFVFDSTTRVVTEDYLYSSDVQDKITFWINEFNNRLETSQICVPASAELFLALDDKSDSCLYYLVDYATCVEFWIEKVDAEDLDMMPAVSTSHLRLQLKEHFWTHVEQFPCHSLDKLLVNRAELIQVFLHARNDQLTSASSTFCYSAKQCADFLELLDAAECATLSSCSVAMTARLWAVVFYGAHWQAAMAPIRDEWIFCTFLGFAITMVDIMSFLLPGTWLPMALASTLLSVVAIVSAVSLLVKYQEAIKWEATDAAEYLAEAARETTGFQWTALVLSLPRASLLWALGLFSLQGFFWLLEATNSFVVGGVMVAICAIVLCSQASRLSFAWLNVPSGALLREDCAV</sequence>
<proteinExistence type="predicted"/>
<keyword evidence="1" id="KW-0812">Transmembrane</keyword>
<evidence type="ECO:0000313" key="3">
    <source>
        <dbReference type="Proteomes" id="UP000194127"/>
    </source>
</evidence>
<accession>A0A1X6MXV3</accession>
<dbReference type="GeneID" id="36324209"/>
<dbReference type="EMBL" id="KZ110599">
    <property type="protein sequence ID" value="OSX61056.1"/>
    <property type="molecule type" value="Genomic_DNA"/>
</dbReference>
<evidence type="ECO:0008006" key="4">
    <source>
        <dbReference type="Google" id="ProtNLM"/>
    </source>
</evidence>
<dbReference type="STRING" id="670580.A0A1X6MXV3"/>
<dbReference type="OrthoDB" id="2674421at2759"/>
<protein>
    <recommendedName>
        <fullName evidence="4">WW domain-containing protein</fullName>
    </recommendedName>
</protein>
<dbReference type="AlphaFoldDB" id="A0A1X6MXV3"/>
<dbReference type="RefSeq" id="XP_024337850.1">
    <property type="nucleotide sequence ID" value="XM_024479259.1"/>
</dbReference>
<feature type="transmembrane region" description="Helical" evidence="1">
    <location>
        <begin position="273"/>
        <end position="293"/>
    </location>
</feature>
<organism evidence="2 3">
    <name type="scientific">Postia placenta MAD-698-R-SB12</name>
    <dbReference type="NCBI Taxonomy" id="670580"/>
    <lineage>
        <taxon>Eukaryota</taxon>
        <taxon>Fungi</taxon>
        <taxon>Dikarya</taxon>
        <taxon>Basidiomycota</taxon>
        <taxon>Agaricomycotina</taxon>
        <taxon>Agaricomycetes</taxon>
        <taxon>Polyporales</taxon>
        <taxon>Adustoporiaceae</taxon>
        <taxon>Rhodonia</taxon>
    </lineage>
</organism>
<dbReference type="Proteomes" id="UP000194127">
    <property type="component" value="Unassembled WGS sequence"/>
</dbReference>
<feature type="transmembrane region" description="Helical" evidence="1">
    <location>
        <begin position="299"/>
        <end position="320"/>
    </location>
</feature>
<reference evidence="2 3" key="1">
    <citation type="submission" date="2017-04" db="EMBL/GenBank/DDBJ databases">
        <title>Genome Sequence of the Model Brown-Rot Fungus Postia placenta SB12.</title>
        <authorList>
            <consortium name="DOE Joint Genome Institute"/>
            <person name="Gaskell J."/>
            <person name="Kersten P."/>
            <person name="Larrondo L.F."/>
            <person name="Canessa P."/>
            <person name="Martinez D."/>
            <person name="Hibbett D."/>
            <person name="Schmoll M."/>
            <person name="Kubicek C.P."/>
            <person name="Martinez A.T."/>
            <person name="Yadav J."/>
            <person name="Master E."/>
            <person name="Magnuson J.K."/>
            <person name="James T."/>
            <person name="Yaver D."/>
            <person name="Berka R."/>
            <person name="Labutti K."/>
            <person name="Lipzen A."/>
            <person name="Aerts A."/>
            <person name="Barry K."/>
            <person name="Henrissat B."/>
            <person name="Blanchette R."/>
            <person name="Grigoriev I."/>
            <person name="Cullen D."/>
        </authorList>
    </citation>
    <scope>NUCLEOTIDE SEQUENCE [LARGE SCALE GENOMIC DNA]</scope>
    <source>
        <strain evidence="2 3">MAD-698-R-SB12</strain>
    </source>
</reference>
<keyword evidence="3" id="KW-1185">Reference proteome</keyword>
<feature type="transmembrane region" description="Helical" evidence="1">
    <location>
        <begin position="383"/>
        <end position="401"/>
    </location>
</feature>
<keyword evidence="1" id="KW-0472">Membrane</keyword>
<gene>
    <name evidence="2" type="ORF">POSPLADRAFT_1047332</name>
</gene>
<evidence type="ECO:0000313" key="2">
    <source>
        <dbReference type="EMBL" id="OSX61056.1"/>
    </source>
</evidence>
<keyword evidence="1" id="KW-1133">Transmembrane helix</keyword>